<proteinExistence type="predicted"/>
<evidence type="ECO:0000313" key="3">
    <source>
        <dbReference type="Proteomes" id="UP001501417"/>
    </source>
</evidence>
<gene>
    <name evidence="2" type="ORF">GCM10023161_16270</name>
</gene>
<accession>A0ABP8RH73</accession>
<dbReference type="Proteomes" id="UP001501417">
    <property type="component" value="Unassembled WGS sequence"/>
</dbReference>
<reference evidence="3" key="1">
    <citation type="journal article" date="2019" name="Int. J. Syst. Evol. Microbiol.">
        <title>The Global Catalogue of Microorganisms (GCM) 10K type strain sequencing project: providing services to taxonomists for standard genome sequencing and annotation.</title>
        <authorList>
            <consortium name="The Broad Institute Genomics Platform"/>
            <consortium name="The Broad Institute Genome Sequencing Center for Infectious Disease"/>
            <person name="Wu L."/>
            <person name="Ma J."/>
        </authorList>
    </citation>
    <scope>NUCLEOTIDE SEQUENCE [LARGE SCALE GENOMIC DNA]</scope>
    <source>
        <strain evidence="3">JCM 17782</strain>
    </source>
</reference>
<feature type="region of interest" description="Disordered" evidence="1">
    <location>
        <begin position="1"/>
        <end position="31"/>
    </location>
</feature>
<keyword evidence="3" id="KW-1185">Reference proteome</keyword>
<protein>
    <submittedName>
        <fullName evidence="2">Uncharacterized protein</fullName>
    </submittedName>
</protein>
<dbReference type="EMBL" id="BAABGF010000018">
    <property type="protein sequence ID" value="GAA4538294.1"/>
    <property type="molecule type" value="Genomic_DNA"/>
</dbReference>
<evidence type="ECO:0000256" key="1">
    <source>
        <dbReference type="SAM" id="MobiDB-lite"/>
    </source>
</evidence>
<name>A0ABP8RH73_9MYCO</name>
<sequence length="62" mass="6617">MGPTSKRVTGRPRGEQGGPVNYSDAGMGRFGSTHSDDLVGGLLDQSVTFSSRARMSRLKHPI</sequence>
<comment type="caution">
    <text evidence="2">The sequence shown here is derived from an EMBL/GenBank/DDBJ whole genome shotgun (WGS) entry which is preliminary data.</text>
</comment>
<organism evidence="2 3">
    <name type="scientific">Mycobacterium paraffinicum</name>
    <dbReference type="NCBI Taxonomy" id="53378"/>
    <lineage>
        <taxon>Bacteria</taxon>
        <taxon>Bacillati</taxon>
        <taxon>Actinomycetota</taxon>
        <taxon>Actinomycetes</taxon>
        <taxon>Mycobacteriales</taxon>
        <taxon>Mycobacteriaceae</taxon>
        <taxon>Mycobacterium</taxon>
    </lineage>
</organism>
<evidence type="ECO:0000313" key="2">
    <source>
        <dbReference type="EMBL" id="GAA4538294.1"/>
    </source>
</evidence>